<evidence type="ECO:0008006" key="2">
    <source>
        <dbReference type="Google" id="ProtNLM"/>
    </source>
</evidence>
<dbReference type="Pfam" id="PF25948">
    <property type="entry name" value="DUF7986"/>
    <property type="match status" value="1"/>
</dbReference>
<accession>A0A0F9SUS0</accession>
<dbReference type="EMBL" id="LAZR01000356">
    <property type="protein sequence ID" value="KKN72735.1"/>
    <property type="molecule type" value="Genomic_DNA"/>
</dbReference>
<comment type="caution">
    <text evidence="1">The sequence shown here is derived from an EMBL/GenBank/DDBJ whole genome shotgun (WGS) entry which is preliminary data.</text>
</comment>
<sequence>MKTTHDLLGLMKFMGRDNWQGDLQDVMDAHFGAVLDETDLDFEELGDILGDHWQMTLWGCAFEDALSQEFEGGRNPIDDYLKRRGWKESAQTRTYMTALRSSLMSLYEVSEIVPGQSFLARDLLRGGDPVLVHEGTATKTLHLWEKIAARIVEIGGRRILAGGVLPFSSEATDFLMDGVREITGKSKRSRAKLHLEDDALRMAAPFFTIAWLMDALPKLLRQTLPEMRNRDGEAFLFHEVRFPLAEGAAPGDVAARLATVTALEPASERFWNWLETKPAKPIHRAGKPDVLSFDVTMEGGVPVLGNIEMKDGVLVLAVNSAARAARGTELLSEALDSLVRTPLTSIQTVEQLMASRPPGPGPRQSDLPPDVEARLVHEMLDRQYRSILDEPVGMLGNKSPRAAARSKAGRYKVAEWLKYLELQSARHPDPADPMASYDFTWIWRELKVEDLRR</sequence>
<gene>
    <name evidence="1" type="ORF">LCGC14_0407870</name>
</gene>
<dbReference type="AlphaFoldDB" id="A0A0F9SUS0"/>
<organism evidence="1">
    <name type="scientific">marine sediment metagenome</name>
    <dbReference type="NCBI Taxonomy" id="412755"/>
    <lineage>
        <taxon>unclassified sequences</taxon>
        <taxon>metagenomes</taxon>
        <taxon>ecological metagenomes</taxon>
    </lineage>
</organism>
<protein>
    <recommendedName>
        <fullName evidence="2">Antitoxin Xre/MbcA/ParS-like toxin-binding domain-containing protein</fullName>
    </recommendedName>
</protein>
<evidence type="ECO:0000313" key="1">
    <source>
        <dbReference type="EMBL" id="KKN72735.1"/>
    </source>
</evidence>
<name>A0A0F9SUS0_9ZZZZ</name>
<proteinExistence type="predicted"/>
<dbReference type="InterPro" id="IPR058292">
    <property type="entry name" value="DUF7986"/>
</dbReference>
<reference evidence="1" key="1">
    <citation type="journal article" date="2015" name="Nature">
        <title>Complex archaea that bridge the gap between prokaryotes and eukaryotes.</title>
        <authorList>
            <person name="Spang A."/>
            <person name="Saw J.H."/>
            <person name="Jorgensen S.L."/>
            <person name="Zaremba-Niedzwiedzka K."/>
            <person name="Martijn J."/>
            <person name="Lind A.E."/>
            <person name="van Eijk R."/>
            <person name="Schleper C."/>
            <person name="Guy L."/>
            <person name="Ettema T.J."/>
        </authorList>
    </citation>
    <scope>NUCLEOTIDE SEQUENCE</scope>
</reference>